<reference evidence="2 3" key="1">
    <citation type="submission" date="2021-06" db="EMBL/GenBank/DDBJ databases">
        <title>Halomicroarcula sp. a new haloarchaeum isolated from saline soil.</title>
        <authorList>
            <person name="Duran-Viseras A."/>
            <person name="Sanchez-Porro C."/>
            <person name="Ventosa A."/>
        </authorList>
    </citation>
    <scope>NUCLEOTIDE SEQUENCE [LARGE SCALE GENOMIC DNA]</scope>
    <source>
        <strain evidence="2 3">F13</strain>
    </source>
</reference>
<dbReference type="PROSITE" id="PS51318">
    <property type="entry name" value="TAT"/>
    <property type="match status" value="1"/>
</dbReference>
<comment type="caution">
    <text evidence="2">The sequence shown here is derived from an EMBL/GenBank/DDBJ whole genome shotgun (WGS) entry which is preliminary data.</text>
</comment>
<dbReference type="Gene3D" id="3.40.190.10">
    <property type="entry name" value="Periplasmic binding protein-like II"/>
    <property type="match status" value="1"/>
</dbReference>
<dbReference type="Proteomes" id="UP001430377">
    <property type="component" value="Unassembled WGS sequence"/>
</dbReference>
<feature type="compositionally biased region" description="Gly residues" evidence="1">
    <location>
        <begin position="42"/>
        <end position="59"/>
    </location>
</feature>
<dbReference type="AlphaFoldDB" id="A0AAW4PU68"/>
<keyword evidence="3" id="KW-1185">Reference proteome</keyword>
<accession>A0AAW4PU68</accession>
<dbReference type="PANTHER" id="PTHR43649:SF12">
    <property type="entry name" value="DIACETYLCHITOBIOSE BINDING PROTEIN DASA"/>
    <property type="match status" value="1"/>
</dbReference>
<dbReference type="InterPro" id="IPR050490">
    <property type="entry name" value="Bact_solute-bd_prot1"/>
</dbReference>
<gene>
    <name evidence="2" type="ORF">EGH21_14290</name>
</gene>
<dbReference type="Pfam" id="PF13416">
    <property type="entry name" value="SBP_bac_8"/>
    <property type="match status" value="1"/>
</dbReference>
<organism evidence="2 3">
    <name type="scientific">Haloarcula rubra</name>
    <dbReference type="NCBI Taxonomy" id="2487747"/>
    <lineage>
        <taxon>Archaea</taxon>
        <taxon>Methanobacteriati</taxon>
        <taxon>Methanobacteriota</taxon>
        <taxon>Stenosarchaea group</taxon>
        <taxon>Halobacteria</taxon>
        <taxon>Halobacteriales</taxon>
        <taxon>Haloarculaceae</taxon>
        <taxon>Haloarcula</taxon>
    </lineage>
</organism>
<dbReference type="EMBL" id="RKLR01000005">
    <property type="protein sequence ID" value="MBX0324204.1"/>
    <property type="molecule type" value="Genomic_DNA"/>
</dbReference>
<feature type="region of interest" description="Disordered" evidence="1">
    <location>
        <begin position="35"/>
        <end position="59"/>
    </location>
</feature>
<protein>
    <submittedName>
        <fullName evidence="2">Extracellular solute-binding protein</fullName>
    </submittedName>
</protein>
<dbReference type="InterPro" id="IPR006311">
    <property type="entry name" value="TAT_signal"/>
</dbReference>
<dbReference type="PANTHER" id="PTHR43649">
    <property type="entry name" value="ARABINOSE-BINDING PROTEIN-RELATED"/>
    <property type="match status" value="1"/>
</dbReference>
<name>A0AAW4PU68_9EURY</name>
<proteinExistence type="predicted"/>
<dbReference type="InterPro" id="IPR006059">
    <property type="entry name" value="SBP"/>
</dbReference>
<evidence type="ECO:0000313" key="2">
    <source>
        <dbReference type="EMBL" id="MBX0324204.1"/>
    </source>
</evidence>
<dbReference type="SUPFAM" id="SSF53850">
    <property type="entry name" value="Periplasmic binding protein-like II"/>
    <property type="match status" value="1"/>
</dbReference>
<sequence length="466" mass="50665">MSDSSSSGLSRRSLVKALGVGATAGLAGCGGGGDGAADEMGGDTGDGSGGSTSSDGGSGGSGDAPLFWNYAFPNDGSEPIWRTTFLKNAEERIGQEPRMGRFAYEDLRQKYLTGARTGDPDVIEGVLSHLTEYVKADHLEPIGSFAEGLPWYDGYVQSALDALTYRGKLYGLPYNGNARAFIVRQDILDELGQDVPQSASAFHEVGRMINSEYDDTYAYHNCTKKGSVRAFQEWMSHVYQHTDQLYVPDGDSWKLDITADQLGQIFDNWYYQIYAADDPVGDPDTLGTGWQVNDPGYLNGRWAFIECGTWLRGWTSGDNINNSEKTKDILNNKTLVSHLPRGEGASKGTFLEVKPVMVNSHSDQKEAAKGVAAAFASPDTLTAMGEDAKGNGMTPVHTDVESTITNENWAPFTEVFKTGRALAKIGWGQVRGPFYTYMQEVAYGQTDPYEAGDQFHDELKTLAKDL</sequence>
<evidence type="ECO:0000313" key="3">
    <source>
        <dbReference type="Proteomes" id="UP001430377"/>
    </source>
</evidence>
<evidence type="ECO:0000256" key="1">
    <source>
        <dbReference type="SAM" id="MobiDB-lite"/>
    </source>
</evidence>